<feature type="signal peptide" evidence="5">
    <location>
        <begin position="1"/>
        <end position="24"/>
    </location>
</feature>
<evidence type="ECO:0000313" key="7">
    <source>
        <dbReference type="Proteomes" id="UP000682739"/>
    </source>
</evidence>
<evidence type="ECO:0000256" key="5">
    <source>
        <dbReference type="SAM" id="SignalP"/>
    </source>
</evidence>
<dbReference type="AlphaFoldDB" id="A0A975D937"/>
<keyword evidence="3 5" id="KW-0732">Signal</keyword>
<feature type="chain" id="PRO_5037938222" evidence="5">
    <location>
        <begin position="25"/>
        <end position="158"/>
    </location>
</feature>
<dbReference type="Pfam" id="PF07813">
    <property type="entry name" value="LTXXQ"/>
    <property type="match status" value="1"/>
</dbReference>
<dbReference type="GO" id="GO:0030288">
    <property type="term" value="C:outer membrane-bounded periplasmic space"/>
    <property type="evidence" value="ECO:0007669"/>
    <property type="project" value="TreeGrafter"/>
</dbReference>
<dbReference type="PANTHER" id="PTHR38102:SF1">
    <property type="entry name" value="PERIPLASMIC CHAPERONE SPY"/>
    <property type="match status" value="1"/>
</dbReference>
<dbReference type="PIRSF" id="PIRSF034445">
    <property type="entry name" value="CpxP_Spy"/>
    <property type="match status" value="1"/>
</dbReference>
<dbReference type="GO" id="GO:0051082">
    <property type="term" value="F:unfolded protein binding"/>
    <property type="evidence" value="ECO:0007669"/>
    <property type="project" value="TreeGrafter"/>
</dbReference>
<comment type="subcellular location">
    <subcellularLocation>
        <location evidence="1">Periplasm</location>
    </subcellularLocation>
</comment>
<comment type="similarity">
    <text evidence="2">Belongs to the CpxP/Spy family.</text>
</comment>
<protein>
    <submittedName>
        <fullName evidence="6">Spy/CpxP family protein refolding chaperone</fullName>
    </submittedName>
</protein>
<dbReference type="InterPro" id="IPR052211">
    <property type="entry name" value="Cpx_auxiliary_protein"/>
</dbReference>
<keyword evidence="7" id="KW-1185">Reference proteome</keyword>
<dbReference type="Proteomes" id="UP000682739">
    <property type="component" value="Chromosome"/>
</dbReference>
<accession>A0A975D937</accession>
<dbReference type="RefSeq" id="WP_208830305.1">
    <property type="nucleotide sequence ID" value="NZ_CP072110.1"/>
</dbReference>
<dbReference type="EMBL" id="CP072110">
    <property type="protein sequence ID" value="QTH62796.1"/>
    <property type="molecule type" value="Genomic_DNA"/>
</dbReference>
<gene>
    <name evidence="6" type="ORF">J1N51_08390</name>
</gene>
<dbReference type="CDD" id="cd09916">
    <property type="entry name" value="CpxP_like"/>
    <property type="match status" value="1"/>
</dbReference>
<evidence type="ECO:0000256" key="1">
    <source>
        <dbReference type="ARBA" id="ARBA00004418"/>
    </source>
</evidence>
<keyword evidence="4" id="KW-0574">Periplasm</keyword>
<evidence type="ECO:0000313" key="6">
    <source>
        <dbReference type="EMBL" id="QTH62796.1"/>
    </source>
</evidence>
<dbReference type="KEGG" id="psym:J1N51_08390"/>
<sequence>MTIHSRLLAAIAALSITSAASISAAPLNMDRSGHKNQDKTHFLLKERVANKLELSAEQQSQIKSIISNAKKARSAEFTQLKDLKAQWRELAKQPVLNEKALTDIANQQADIKALLKVERLKTQKEVMAILTEEQQAKVTAMMEKRRNKMKRKVVEERL</sequence>
<evidence type="ECO:0000256" key="2">
    <source>
        <dbReference type="ARBA" id="ARBA00008441"/>
    </source>
</evidence>
<dbReference type="PANTHER" id="PTHR38102">
    <property type="entry name" value="PERIPLASMIC CHAPERONE SPY"/>
    <property type="match status" value="1"/>
</dbReference>
<dbReference type="InterPro" id="IPR012899">
    <property type="entry name" value="LTXXQ"/>
</dbReference>
<proteinExistence type="inferred from homology"/>
<reference evidence="6" key="1">
    <citation type="submission" date="2021-03" db="EMBL/GenBank/DDBJ databases">
        <title>Description of Psychrosphaera ytuae sp. nov. isolated from deep sea sediment of South China Sea.</title>
        <authorList>
            <person name="Zhang J."/>
            <person name="Xu X.-D."/>
        </authorList>
    </citation>
    <scope>NUCLEOTIDE SEQUENCE</scope>
    <source>
        <strain evidence="6">MTZ26</strain>
    </source>
</reference>
<dbReference type="Gene3D" id="1.20.120.1490">
    <property type="match status" value="1"/>
</dbReference>
<organism evidence="6 7">
    <name type="scientific">Psychrosphaera ytuae</name>
    <dbReference type="NCBI Taxonomy" id="2820710"/>
    <lineage>
        <taxon>Bacteria</taxon>
        <taxon>Pseudomonadati</taxon>
        <taxon>Pseudomonadota</taxon>
        <taxon>Gammaproteobacteria</taxon>
        <taxon>Alteromonadales</taxon>
        <taxon>Pseudoalteromonadaceae</taxon>
        <taxon>Psychrosphaera</taxon>
    </lineage>
</organism>
<name>A0A975D937_9GAMM</name>
<evidence type="ECO:0000256" key="4">
    <source>
        <dbReference type="ARBA" id="ARBA00022764"/>
    </source>
</evidence>
<evidence type="ECO:0000256" key="3">
    <source>
        <dbReference type="ARBA" id="ARBA00022729"/>
    </source>
</evidence>